<comment type="subcellular location">
    <subcellularLocation>
        <location evidence="1">Cell membrane</location>
        <topology evidence="1">Multi-pass membrane protein</topology>
    </subcellularLocation>
</comment>
<keyword evidence="3 6" id="KW-0812">Transmembrane</keyword>
<gene>
    <name evidence="8" type="ORF">AB5I84_05490</name>
</gene>
<dbReference type="Pfam" id="PF13396">
    <property type="entry name" value="PLDc_N"/>
    <property type="match status" value="1"/>
</dbReference>
<feature type="domain" description="PLD phosphodiesterase" evidence="7">
    <location>
        <begin position="395"/>
        <end position="422"/>
    </location>
</feature>
<keyword evidence="4 6" id="KW-1133">Transmembrane helix</keyword>
<proteinExistence type="predicted"/>
<name>A0ABV4AHT7_9GAMM</name>
<accession>A0ABV4AHT7</accession>
<evidence type="ECO:0000256" key="4">
    <source>
        <dbReference type="ARBA" id="ARBA00022989"/>
    </source>
</evidence>
<evidence type="ECO:0000256" key="5">
    <source>
        <dbReference type="ARBA" id="ARBA00023136"/>
    </source>
</evidence>
<evidence type="ECO:0000313" key="8">
    <source>
        <dbReference type="EMBL" id="MEY1661601.1"/>
    </source>
</evidence>
<evidence type="ECO:0000256" key="6">
    <source>
        <dbReference type="SAM" id="Phobius"/>
    </source>
</evidence>
<dbReference type="Proteomes" id="UP001562065">
    <property type="component" value="Unassembled WGS sequence"/>
</dbReference>
<dbReference type="InterPro" id="IPR025202">
    <property type="entry name" value="PLD-like_dom"/>
</dbReference>
<evidence type="ECO:0000313" key="9">
    <source>
        <dbReference type="Proteomes" id="UP001562065"/>
    </source>
</evidence>
<feature type="domain" description="PLD phosphodiesterase" evidence="7">
    <location>
        <begin position="224"/>
        <end position="251"/>
    </location>
</feature>
<comment type="caution">
    <text evidence="8">The sequence shown here is derived from an EMBL/GenBank/DDBJ whole genome shotgun (WGS) entry which is preliminary data.</text>
</comment>
<dbReference type="InterPro" id="IPR027379">
    <property type="entry name" value="CLS_N"/>
</dbReference>
<evidence type="ECO:0000256" key="2">
    <source>
        <dbReference type="ARBA" id="ARBA00022475"/>
    </source>
</evidence>
<feature type="transmembrane region" description="Helical" evidence="6">
    <location>
        <begin position="22"/>
        <end position="40"/>
    </location>
</feature>
<evidence type="ECO:0000259" key="7">
    <source>
        <dbReference type="PROSITE" id="PS50035"/>
    </source>
</evidence>
<feature type="transmembrane region" description="Helical" evidence="6">
    <location>
        <begin position="52"/>
        <end position="73"/>
    </location>
</feature>
<keyword evidence="5 6" id="KW-0472">Membrane</keyword>
<dbReference type="SUPFAM" id="SSF56024">
    <property type="entry name" value="Phospholipase D/nuclease"/>
    <property type="match status" value="2"/>
</dbReference>
<keyword evidence="2" id="KW-1003">Cell membrane</keyword>
<protein>
    <submittedName>
        <fullName evidence="8">Phospholipase D-like domain-containing protein</fullName>
    </submittedName>
</protein>
<dbReference type="Pfam" id="PF13091">
    <property type="entry name" value="PLDc_2"/>
    <property type="match status" value="2"/>
</dbReference>
<dbReference type="PANTHER" id="PTHR21248">
    <property type="entry name" value="CARDIOLIPIN SYNTHASE"/>
    <property type="match status" value="1"/>
</dbReference>
<reference evidence="8 9" key="1">
    <citation type="submission" date="2024-07" db="EMBL/GenBank/DDBJ databases">
        <authorList>
            <person name="Ren Q."/>
        </authorList>
    </citation>
    <scope>NUCLEOTIDE SEQUENCE [LARGE SCALE GENOMIC DNA]</scope>
    <source>
        <strain evidence="8 9">REN37</strain>
    </source>
</reference>
<dbReference type="Gene3D" id="3.30.870.10">
    <property type="entry name" value="Endonuclease Chain A"/>
    <property type="match status" value="2"/>
</dbReference>
<sequence length="482" mass="53658">MDAFIAHWWYLYGAAQELLETYWPGIVAASGFVLAFLFSTHAMLHKREARSAAAWTGLIWLVPFIGSLLYVLIGVNRVQRRAHELGTVSLELMELCPTVQPRPGPPHQHSLAELGNRLTGLPLLPGNHLDVYEAGEAFELMLNAVDAAHHSVYLATYIFGNDAAGKRLIDALGRACRRGVKVRVLVDGLGSLYSFPTAMWRLRHAGVPAARFLYSLSPLRMSYMNLRNHRKVMVVDGQLGFTGGMNIRAGYLKQPATLHDVHLSVEGPVVEHLLKSFVADWQFTTGETLEAVYRGPFGVGTALARGISAGPDSDVGKRRLILLAAIGSAQRDVRIVTPYFVPDQALLTALSLAALRGVRVQVVLPERNNLRVVQWASTHVLDWLVRDGVELYFSAPPFDHAKLMTVDSSWSLVGSGNWDARSLRLNFEFDLECYGDEMAGRLNRLIDRRLDQARLVSLAELCGQSYLRRLRNAFCYLLEPYL</sequence>
<dbReference type="PROSITE" id="PS50035">
    <property type="entry name" value="PLD"/>
    <property type="match status" value="2"/>
</dbReference>
<dbReference type="EMBL" id="JBGCUO010000001">
    <property type="protein sequence ID" value="MEY1661601.1"/>
    <property type="molecule type" value="Genomic_DNA"/>
</dbReference>
<dbReference type="CDD" id="cd09157">
    <property type="entry name" value="PLDc_CLS_unchar2_1"/>
    <property type="match status" value="1"/>
</dbReference>
<evidence type="ECO:0000256" key="1">
    <source>
        <dbReference type="ARBA" id="ARBA00004651"/>
    </source>
</evidence>
<dbReference type="InterPro" id="IPR001736">
    <property type="entry name" value="PLipase_D/transphosphatidylase"/>
</dbReference>
<dbReference type="RefSeq" id="WP_369454852.1">
    <property type="nucleotide sequence ID" value="NZ_JBGCUO010000001.1"/>
</dbReference>
<evidence type="ECO:0000256" key="3">
    <source>
        <dbReference type="ARBA" id="ARBA00022692"/>
    </source>
</evidence>
<keyword evidence="9" id="KW-1185">Reference proteome</keyword>
<organism evidence="8 9">
    <name type="scientific">Isoalcanivorax beigongshangi</name>
    <dbReference type="NCBI Taxonomy" id="3238810"/>
    <lineage>
        <taxon>Bacteria</taxon>
        <taxon>Pseudomonadati</taxon>
        <taxon>Pseudomonadota</taxon>
        <taxon>Gammaproteobacteria</taxon>
        <taxon>Oceanospirillales</taxon>
        <taxon>Alcanivoracaceae</taxon>
        <taxon>Isoalcanivorax</taxon>
    </lineage>
</organism>
<dbReference type="PANTHER" id="PTHR21248:SF22">
    <property type="entry name" value="PHOSPHOLIPASE D"/>
    <property type="match status" value="1"/>
</dbReference>
<dbReference type="SMART" id="SM00155">
    <property type="entry name" value="PLDc"/>
    <property type="match status" value="2"/>
</dbReference>